<dbReference type="AlphaFoldDB" id="A0AAD7IGG8"/>
<name>A0AAD7IGG8_9AGAR</name>
<comment type="caution">
    <text evidence="3">The sequence shown here is derived from an EMBL/GenBank/DDBJ whole genome shotgun (WGS) entry which is preliminary data.</text>
</comment>
<evidence type="ECO:0000313" key="3">
    <source>
        <dbReference type="EMBL" id="KAJ7741404.1"/>
    </source>
</evidence>
<feature type="transmembrane region" description="Helical" evidence="2">
    <location>
        <begin position="20"/>
        <end position="39"/>
    </location>
</feature>
<dbReference type="EMBL" id="JARJLG010000123">
    <property type="protein sequence ID" value="KAJ7741404.1"/>
    <property type="molecule type" value="Genomic_DNA"/>
</dbReference>
<reference evidence="3" key="1">
    <citation type="submission" date="2023-03" db="EMBL/GenBank/DDBJ databases">
        <title>Massive genome expansion in bonnet fungi (Mycena s.s.) driven by repeated elements and novel gene families across ecological guilds.</title>
        <authorList>
            <consortium name="Lawrence Berkeley National Laboratory"/>
            <person name="Harder C.B."/>
            <person name="Miyauchi S."/>
            <person name="Viragh M."/>
            <person name="Kuo A."/>
            <person name="Thoen E."/>
            <person name="Andreopoulos B."/>
            <person name="Lu D."/>
            <person name="Skrede I."/>
            <person name="Drula E."/>
            <person name="Henrissat B."/>
            <person name="Morin E."/>
            <person name="Kohler A."/>
            <person name="Barry K."/>
            <person name="LaButti K."/>
            <person name="Morin E."/>
            <person name="Salamov A."/>
            <person name="Lipzen A."/>
            <person name="Mereny Z."/>
            <person name="Hegedus B."/>
            <person name="Baldrian P."/>
            <person name="Stursova M."/>
            <person name="Weitz H."/>
            <person name="Taylor A."/>
            <person name="Grigoriev I.V."/>
            <person name="Nagy L.G."/>
            <person name="Martin F."/>
            <person name="Kauserud H."/>
        </authorList>
    </citation>
    <scope>NUCLEOTIDE SEQUENCE</scope>
    <source>
        <strain evidence="3">CBHHK188m</strain>
    </source>
</reference>
<evidence type="ECO:0000256" key="1">
    <source>
        <dbReference type="SAM" id="MobiDB-lite"/>
    </source>
</evidence>
<sequence>MLSPGKIRRSLQSSVLIRVWTIRSLAAFNAAILAFGIAYLNLPEALIAFFTLSHHIFVLFKPWNVKVDIGLVIVEIIVSLVNLILFGGLLSPMEFSPHLISSHCVSRFTFDCQGADAERWISSVDATHHRDDDTRNGRFCLDAASRSSGGNRAPLSAPEHSFSSVYAL</sequence>
<feature type="transmembrane region" description="Helical" evidence="2">
    <location>
        <begin position="70"/>
        <end position="90"/>
    </location>
</feature>
<keyword evidence="4" id="KW-1185">Reference proteome</keyword>
<gene>
    <name evidence="3" type="ORF">DFH07DRAFT_837915</name>
</gene>
<accession>A0AAD7IGG8</accession>
<evidence type="ECO:0000256" key="2">
    <source>
        <dbReference type="SAM" id="Phobius"/>
    </source>
</evidence>
<feature type="region of interest" description="Disordered" evidence="1">
    <location>
        <begin position="146"/>
        <end position="168"/>
    </location>
</feature>
<proteinExistence type="predicted"/>
<keyword evidence="2" id="KW-1133">Transmembrane helix</keyword>
<keyword evidence="2" id="KW-0812">Transmembrane</keyword>
<organism evidence="3 4">
    <name type="scientific">Mycena maculata</name>
    <dbReference type="NCBI Taxonomy" id="230809"/>
    <lineage>
        <taxon>Eukaryota</taxon>
        <taxon>Fungi</taxon>
        <taxon>Dikarya</taxon>
        <taxon>Basidiomycota</taxon>
        <taxon>Agaricomycotina</taxon>
        <taxon>Agaricomycetes</taxon>
        <taxon>Agaricomycetidae</taxon>
        <taxon>Agaricales</taxon>
        <taxon>Marasmiineae</taxon>
        <taxon>Mycenaceae</taxon>
        <taxon>Mycena</taxon>
    </lineage>
</organism>
<evidence type="ECO:0000313" key="4">
    <source>
        <dbReference type="Proteomes" id="UP001215280"/>
    </source>
</evidence>
<dbReference type="Proteomes" id="UP001215280">
    <property type="component" value="Unassembled WGS sequence"/>
</dbReference>
<keyword evidence="2" id="KW-0472">Membrane</keyword>
<protein>
    <submittedName>
        <fullName evidence="3">Uncharacterized protein</fullName>
    </submittedName>
</protein>